<dbReference type="Gene3D" id="1.20.900.10">
    <property type="entry name" value="Dbl homology (DH) domain"/>
    <property type="match status" value="1"/>
</dbReference>
<dbReference type="Pfam" id="PF14252">
    <property type="entry name" value="DUF4347"/>
    <property type="match status" value="1"/>
</dbReference>
<dbReference type="RefSeq" id="XP_055888687.1">
    <property type="nucleotide sequence ID" value="XM_056032712.1"/>
</dbReference>
<dbReference type="SUPFAM" id="SSF48065">
    <property type="entry name" value="DBL homology domain (DH-domain)"/>
    <property type="match status" value="1"/>
</dbReference>
<accession>A0A9W3AN52</accession>
<dbReference type="SMART" id="SM00325">
    <property type="entry name" value="RhoGEF"/>
    <property type="match status" value="1"/>
</dbReference>
<dbReference type="InterPro" id="IPR052805">
    <property type="entry name" value="GEF_Ubiquitin-Prot_Reg"/>
</dbReference>
<feature type="region of interest" description="Disordered" evidence="1">
    <location>
        <begin position="673"/>
        <end position="772"/>
    </location>
</feature>
<dbReference type="SMART" id="SM00256">
    <property type="entry name" value="FBOX"/>
    <property type="match status" value="1"/>
</dbReference>
<dbReference type="Pfam" id="PF12937">
    <property type="entry name" value="F-box-like"/>
    <property type="match status" value="1"/>
</dbReference>
<dbReference type="SUPFAM" id="SSF81383">
    <property type="entry name" value="F-box domain"/>
    <property type="match status" value="1"/>
</dbReference>
<dbReference type="OrthoDB" id="660555at2759"/>
<dbReference type="RefSeq" id="XP_055888686.1">
    <property type="nucleotide sequence ID" value="XM_056032711.1"/>
</dbReference>
<protein>
    <submittedName>
        <fullName evidence="4 5">Epithelial cell-transforming sequence 2 oncogene-like isoform X1</fullName>
    </submittedName>
</protein>
<evidence type="ECO:0000259" key="2">
    <source>
        <dbReference type="PROSITE" id="PS50010"/>
    </source>
</evidence>
<dbReference type="InterPro" id="IPR025592">
    <property type="entry name" value="DUF4347"/>
</dbReference>
<dbReference type="GeneID" id="106070597"/>
<dbReference type="InterPro" id="IPR036047">
    <property type="entry name" value="F-box-like_dom_sf"/>
</dbReference>
<dbReference type="Proteomes" id="UP001165740">
    <property type="component" value="Chromosome 6"/>
</dbReference>
<organism evidence="3 4">
    <name type="scientific">Biomphalaria glabrata</name>
    <name type="common">Bloodfluke planorb</name>
    <name type="synonym">Freshwater snail</name>
    <dbReference type="NCBI Taxonomy" id="6526"/>
    <lineage>
        <taxon>Eukaryota</taxon>
        <taxon>Metazoa</taxon>
        <taxon>Spiralia</taxon>
        <taxon>Lophotrochozoa</taxon>
        <taxon>Mollusca</taxon>
        <taxon>Gastropoda</taxon>
        <taxon>Heterobranchia</taxon>
        <taxon>Euthyneura</taxon>
        <taxon>Panpulmonata</taxon>
        <taxon>Hygrophila</taxon>
        <taxon>Lymnaeoidea</taxon>
        <taxon>Planorbidae</taxon>
        <taxon>Biomphalaria</taxon>
    </lineage>
</organism>
<evidence type="ECO:0000313" key="5">
    <source>
        <dbReference type="RefSeq" id="XP_055888687.1"/>
    </source>
</evidence>
<evidence type="ECO:0000313" key="3">
    <source>
        <dbReference type="Proteomes" id="UP001165740"/>
    </source>
</evidence>
<evidence type="ECO:0000256" key="1">
    <source>
        <dbReference type="SAM" id="MobiDB-lite"/>
    </source>
</evidence>
<dbReference type="PROSITE" id="PS50010">
    <property type="entry name" value="DH_2"/>
    <property type="match status" value="1"/>
</dbReference>
<dbReference type="CDD" id="cd22173">
    <property type="entry name" value="F-box_ECT2L"/>
    <property type="match status" value="1"/>
</dbReference>
<dbReference type="OMA" id="GIDIFCP"/>
<feature type="domain" description="DH" evidence="2">
    <location>
        <begin position="803"/>
        <end position="992"/>
    </location>
</feature>
<dbReference type="PANTHER" id="PTHR46857">
    <property type="entry name" value="EPITHELIAL CELL-TRANSFORMING SEQUENCE 2 ONCOGENE-LIKE"/>
    <property type="match status" value="1"/>
</dbReference>
<gene>
    <name evidence="4 5" type="primary">LOC106070597</name>
</gene>
<dbReference type="AlphaFoldDB" id="A0A9W3AN52"/>
<dbReference type="GO" id="GO:0005085">
    <property type="term" value="F:guanyl-nucleotide exchange factor activity"/>
    <property type="evidence" value="ECO:0007669"/>
    <property type="project" value="InterPro"/>
</dbReference>
<feature type="compositionally biased region" description="Basic and acidic residues" evidence="1">
    <location>
        <begin position="744"/>
        <end position="772"/>
    </location>
</feature>
<proteinExistence type="predicted"/>
<feature type="compositionally biased region" description="Basic and acidic residues" evidence="1">
    <location>
        <begin position="673"/>
        <end position="690"/>
    </location>
</feature>
<dbReference type="Pfam" id="PF00621">
    <property type="entry name" value="RhoGEF"/>
    <property type="match status" value="1"/>
</dbReference>
<dbReference type="PANTHER" id="PTHR46857:SF2">
    <property type="entry name" value="F-BOX ONLY PROTEIN 16"/>
    <property type="match status" value="1"/>
</dbReference>
<name>A0A9W3AN52_BIOGL</name>
<dbReference type="InterPro" id="IPR011993">
    <property type="entry name" value="PH-like_dom_sf"/>
</dbReference>
<dbReference type="SUPFAM" id="SSF50729">
    <property type="entry name" value="PH domain-like"/>
    <property type="match status" value="1"/>
</dbReference>
<sequence length="1143" mass="131667">MAGIPQFKKKMKFQTRLDITDDDAKILGRTTTMRREKAVVVEKFQTLKMKTQNSAWTPLVNKPSNEQIFKERRNLVSHWFDHWTDSQRKRFLDVIFRQCSRSQYSFVQRWFSENMALQHLDFTTVLPRFLSLYIFSFLEPKSLCRCAQVSWHWKFLSEQEVIWMPKCIGLGWFLPYTPADNEYGAWKRHYVACIHTLDYHITRSRSASLDRSIESRHNRPKTPVSPGRLSRIDSRRLMDIRRPWQGPDFKPKDLIKSSLAIATDQNANDPVRPSSDLVLHDKFGIRRSTPNNTLASKSLDFEIGMDSNSRREKHRILMAGEEYSLPRTNRSTLTDYLTTANHAEKRLQDLVNTTWLPPTASVMKSFKATSWKSNSNKIGGHFTSVNPRVIIISSRIPAAELLLDAVLFGVLPIVYEYEGTTAQSIVQQVESVLEGRNAQSIGLFCHCDEPSELKLAHGCTVNLVTLADEEDTQAKDFFEALANHVLPVDMGGQFDLFVPLACSEEGMELMVQLSLLTSMQYSSPTGLVGTYNHINTEWLISYEGNKQPPGVYFCQSKLNVWSTVADQALEAVRDIRTLMDPYFDKLHRNISAQLTGQLVFDVLGQTDIQGVSNITDALRDGLKALGESPSTSHPLKFLGRYLLQRAGINTENMGLTTLLQKPVENLSHFLKESEDYEERKVSEMGEERGRAIAANESEDRGLTDDEGSLATDRRETVDHTEDESSLATDRKEIREYDEEDENLATDRREDEENLKDSLQEKDSNKLSRSSHQETIDLSVRYGTMRASKSQRLTPEQYARHPEKRTPVAFELLTSETEYMRTLKSVYDVYVKPLKSAIASNRAIISGQNVQIIFTDIMNIYKISRELEEDLRNKLADWDYQHTCIGDVFIRFCTKLKAYTNFTNNYEVILRAIERCKEQTPAFRAFLQRHERVPETRMLMLQEILLLPVNRISEYVKLLTWFELHTPRTHPDRQDLANAINTLTELDRGIRECKVRMEREKQLVSLTRKILNCPALLEANRYLINHIDVAQLRAPTESSVPEFRSFQEIAMLGLYLFNDALLITRRTSKHFPFSRAVEFIYKYETSMSLIRMKVVDMPDSKYVKNGFSVETPKQNVICAADTAEQKFNWVSILDKTIRAAIERK</sequence>
<dbReference type="Gene3D" id="2.30.29.30">
    <property type="entry name" value="Pleckstrin-homology domain (PH domain)/Phosphotyrosine-binding domain (PTB)"/>
    <property type="match status" value="1"/>
</dbReference>
<dbReference type="InterPro" id="IPR001810">
    <property type="entry name" value="F-box_dom"/>
</dbReference>
<dbReference type="Gene3D" id="1.20.1280.50">
    <property type="match status" value="1"/>
</dbReference>
<dbReference type="InterPro" id="IPR035899">
    <property type="entry name" value="DBL_dom_sf"/>
</dbReference>
<dbReference type="InterPro" id="IPR000219">
    <property type="entry name" value="DH_dom"/>
</dbReference>
<keyword evidence="3" id="KW-1185">Reference proteome</keyword>
<dbReference type="CDD" id="cd00160">
    <property type="entry name" value="RhoGEF"/>
    <property type="match status" value="1"/>
</dbReference>
<evidence type="ECO:0000313" key="4">
    <source>
        <dbReference type="RefSeq" id="XP_055888686.1"/>
    </source>
</evidence>
<reference evidence="4 5" key="1">
    <citation type="submission" date="2025-04" db="UniProtKB">
        <authorList>
            <consortium name="RefSeq"/>
        </authorList>
    </citation>
    <scope>IDENTIFICATION</scope>
</reference>